<dbReference type="RefSeq" id="WP_204785160.1">
    <property type="nucleotide sequence ID" value="NZ_JACJKU010000042.1"/>
</dbReference>
<feature type="transmembrane region" description="Helical" evidence="1">
    <location>
        <begin position="324"/>
        <end position="344"/>
    </location>
</feature>
<feature type="transmembrane region" description="Helical" evidence="1">
    <location>
        <begin position="47"/>
        <end position="66"/>
    </location>
</feature>
<keyword evidence="3" id="KW-1185">Reference proteome</keyword>
<feature type="transmembrane region" description="Helical" evidence="1">
    <location>
        <begin position="206"/>
        <end position="223"/>
    </location>
</feature>
<feature type="non-terminal residue" evidence="2">
    <location>
        <position position="389"/>
    </location>
</feature>
<organism evidence="2 3">
    <name type="scientific">Limosilactobacillus coleohominis</name>
    <dbReference type="NCBI Taxonomy" id="181675"/>
    <lineage>
        <taxon>Bacteria</taxon>
        <taxon>Bacillati</taxon>
        <taxon>Bacillota</taxon>
        <taxon>Bacilli</taxon>
        <taxon>Lactobacillales</taxon>
        <taxon>Lactobacillaceae</taxon>
        <taxon>Limosilactobacillus</taxon>
    </lineage>
</organism>
<gene>
    <name evidence="2" type="ORF">H5975_05105</name>
</gene>
<dbReference type="Proteomes" id="UP000785625">
    <property type="component" value="Unassembled WGS sequence"/>
</dbReference>
<protein>
    <submittedName>
        <fullName evidence="2">Polymerase</fullName>
    </submittedName>
</protein>
<feature type="transmembrane region" description="Helical" evidence="1">
    <location>
        <begin position="235"/>
        <end position="254"/>
    </location>
</feature>
<feature type="transmembrane region" description="Helical" evidence="1">
    <location>
        <begin position="20"/>
        <end position="41"/>
    </location>
</feature>
<accession>A0ABS2GZX0</accession>
<evidence type="ECO:0000313" key="3">
    <source>
        <dbReference type="Proteomes" id="UP000785625"/>
    </source>
</evidence>
<keyword evidence="1" id="KW-0472">Membrane</keyword>
<feature type="transmembrane region" description="Helical" evidence="1">
    <location>
        <begin position="351"/>
        <end position="376"/>
    </location>
</feature>
<reference evidence="2 3" key="1">
    <citation type="journal article" date="2021" name="Sci. Rep.">
        <title>The distribution of antibiotic resistance genes in chicken gut microbiota commensals.</title>
        <authorList>
            <person name="Juricova H."/>
            <person name="Matiasovicova J."/>
            <person name="Kubasova T."/>
            <person name="Cejkova D."/>
            <person name="Rychlik I."/>
        </authorList>
    </citation>
    <scope>NUCLEOTIDE SEQUENCE [LARGE SCALE GENOMIC DNA]</scope>
    <source>
        <strain evidence="2 3">An574</strain>
    </source>
</reference>
<evidence type="ECO:0000313" key="2">
    <source>
        <dbReference type="EMBL" id="MBM6940864.1"/>
    </source>
</evidence>
<proteinExistence type="predicted"/>
<feature type="transmembrane region" description="Helical" evidence="1">
    <location>
        <begin position="117"/>
        <end position="135"/>
    </location>
</feature>
<keyword evidence="1" id="KW-1133">Transmembrane helix</keyword>
<sequence length="389" mass="45297">MEKSNSLVKLWDQPINGRQIYFVAFLCYFLPTFLSETTFSMTIDNHWLRILSYVSLPLLLFKIYVLDHWQKKELFIISIAMIIGLIVWRKASYPDLLVLAPFMIGAKNVNFRDIVRWYFYLTVILMGTLVAFSLIRIIPNLIYHSELRPTRYSLGMLYPSVIAAHYLYLVLAYSYLKFGRLNISDYLLFVLGDYVCMRLTDTKLDFIATLIVIPIMIITQRAFFRKPLSSKIASFWWMATPISATVMIFLSYFYTPSNHLLYKVNSLLSDRLSLGHEAFEKYRVNLFGRTIIEHSFAGAEGHKFASGGLQNHYFYIDSSYIRMILLWGLVAFLIVICCLTFIAIRSTVRKTYIVSAVLLIASLSFMFEPHIIQIIYNPFILALFSNSYY</sequence>
<dbReference type="EMBL" id="JACJKU010000042">
    <property type="protein sequence ID" value="MBM6940864.1"/>
    <property type="molecule type" value="Genomic_DNA"/>
</dbReference>
<evidence type="ECO:0000256" key="1">
    <source>
        <dbReference type="SAM" id="Phobius"/>
    </source>
</evidence>
<comment type="caution">
    <text evidence="2">The sequence shown here is derived from an EMBL/GenBank/DDBJ whole genome shotgun (WGS) entry which is preliminary data.</text>
</comment>
<keyword evidence="1" id="KW-0812">Transmembrane</keyword>
<name>A0ABS2GZX0_9LACO</name>
<feature type="transmembrane region" description="Helical" evidence="1">
    <location>
        <begin position="156"/>
        <end position="176"/>
    </location>
</feature>
<feature type="transmembrane region" description="Helical" evidence="1">
    <location>
        <begin position="73"/>
        <end position="91"/>
    </location>
</feature>